<keyword evidence="3" id="KW-1185">Reference proteome</keyword>
<feature type="non-terminal residue" evidence="2">
    <location>
        <position position="1"/>
    </location>
</feature>
<evidence type="ECO:0000313" key="3">
    <source>
        <dbReference type="Proteomes" id="UP000789508"/>
    </source>
</evidence>
<evidence type="ECO:0000313" key="2">
    <source>
        <dbReference type="EMBL" id="CAG8674306.1"/>
    </source>
</evidence>
<evidence type="ECO:0000256" key="1">
    <source>
        <dbReference type="SAM" id="MobiDB-lite"/>
    </source>
</evidence>
<sequence length="81" mass="9563">NEDYDNQDLDQTNDETDDTHETFPSVVAAVERQEETVMTELMMSQNLIEIYKNFQDSRKWCLSTRRILTTIFRSNAHMNST</sequence>
<gene>
    <name evidence="2" type="ORF">ALEPTO_LOCUS10687</name>
</gene>
<comment type="caution">
    <text evidence="2">The sequence shown here is derived from an EMBL/GenBank/DDBJ whole genome shotgun (WGS) entry which is preliminary data.</text>
</comment>
<accession>A0A9N9EDP1</accession>
<name>A0A9N9EDP1_9GLOM</name>
<feature type="region of interest" description="Disordered" evidence="1">
    <location>
        <begin position="1"/>
        <end position="22"/>
    </location>
</feature>
<organism evidence="2 3">
    <name type="scientific">Ambispora leptoticha</name>
    <dbReference type="NCBI Taxonomy" id="144679"/>
    <lineage>
        <taxon>Eukaryota</taxon>
        <taxon>Fungi</taxon>
        <taxon>Fungi incertae sedis</taxon>
        <taxon>Mucoromycota</taxon>
        <taxon>Glomeromycotina</taxon>
        <taxon>Glomeromycetes</taxon>
        <taxon>Archaeosporales</taxon>
        <taxon>Ambisporaceae</taxon>
        <taxon>Ambispora</taxon>
    </lineage>
</organism>
<dbReference type="EMBL" id="CAJVPS010012968">
    <property type="protein sequence ID" value="CAG8674306.1"/>
    <property type="molecule type" value="Genomic_DNA"/>
</dbReference>
<dbReference type="AlphaFoldDB" id="A0A9N9EDP1"/>
<dbReference type="Proteomes" id="UP000789508">
    <property type="component" value="Unassembled WGS sequence"/>
</dbReference>
<protein>
    <submittedName>
        <fullName evidence="2">7117_t:CDS:1</fullName>
    </submittedName>
</protein>
<proteinExistence type="predicted"/>
<reference evidence="2" key="1">
    <citation type="submission" date="2021-06" db="EMBL/GenBank/DDBJ databases">
        <authorList>
            <person name="Kallberg Y."/>
            <person name="Tangrot J."/>
            <person name="Rosling A."/>
        </authorList>
    </citation>
    <scope>NUCLEOTIDE SEQUENCE</scope>
    <source>
        <strain evidence="2">FL130A</strain>
    </source>
</reference>
<feature type="compositionally biased region" description="Acidic residues" evidence="1">
    <location>
        <begin position="1"/>
        <end position="18"/>
    </location>
</feature>